<keyword evidence="4" id="KW-0325">Glycoprotein</keyword>
<dbReference type="InterPro" id="IPR052387">
    <property type="entry name" value="Fibrocystin"/>
</dbReference>
<organism evidence="7 8">
    <name type="scientific">Planoprotostelium fungivorum</name>
    <dbReference type="NCBI Taxonomy" id="1890364"/>
    <lineage>
        <taxon>Eukaryota</taxon>
        <taxon>Amoebozoa</taxon>
        <taxon>Evosea</taxon>
        <taxon>Variosea</taxon>
        <taxon>Cavosteliida</taxon>
        <taxon>Cavosteliaceae</taxon>
        <taxon>Planoprotostelium</taxon>
    </lineage>
</organism>
<dbReference type="Proteomes" id="UP000241769">
    <property type="component" value="Unassembled WGS sequence"/>
</dbReference>
<dbReference type="GO" id="GO:0005886">
    <property type="term" value="C:plasma membrane"/>
    <property type="evidence" value="ECO:0007669"/>
    <property type="project" value="UniProtKB-SubCell"/>
</dbReference>
<proteinExistence type="predicted"/>
<dbReference type="PANTHER" id="PTHR46769:SF2">
    <property type="entry name" value="FIBROCYSTIN-L ISOFORM 2 PRECURSOR-RELATED"/>
    <property type="match status" value="1"/>
</dbReference>
<evidence type="ECO:0000256" key="4">
    <source>
        <dbReference type="ARBA" id="ARBA00023180"/>
    </source>
</evidence>
<comment type="caution">
    <text evidence="7">The sequence shown here is derived from an EMBL/GenBank/DDBJ whole genome shotgun (WGS) entry which is preliminary data.</text>
</comment>
<keyword evidence="3 5" id="KW-0732">Signal</keyword>
<dbReference type="SMART" id="SM01225">
    <property type="entry name" value="G8"/>
    <property type="match status" value="1"/>
</dbReference>
<evidence type="ECO:0000256" key="5">
    <source>
        <dbReference type="SAM" id="SignalP"/>
    </source>
</evidence>
<reference evidence="7 8" key="1">
    <citation type="journal article" date="2018" name="Genome Biol. Evol.">
        <title>Multiple Roots of Fruiting Body Formation in Amoebozoa.</title>
        <authorList>
            <person name="Hillmann F."/>
            <person name="Forbes G."/>
            <person name="Novohradska S."/>
            <person name="Ferling I."/>
            <person name="Riege K."/>
            <person name="Groth M."/>
            <person name="Westermann M."/>
            <person name="Marz M."/>
            <person name="Spaller T."/>
            <person name="Winckler T."/>
            <person name="Schaap P."/>
            <person name="Glockner G."/>
        </authorList>
    </citation>
    <scope>NUCLEOTIDE SEQUENCE [LARGE SCALE GENOMIC DNA]</scope>
    <source>
        <strain evidence="7 8">Jena</strain>
    </source>
</reference>
<dbReference type="InterPro" id="IPR011050">
    <property type="entry name" value="Pectin_lyase_fold/virulence"/>
</dbReference>
<feature type="signal peptide" evidence="5">
    <location>
        <begin position="1"/>
        <end position="19"/>
    </location>
</feature>
<evidence type="ECO:0000259" key="6">
    <source>
        <dbReference type="PROSITE" id="PS51484"/>
    </source>
</evidence>
<dbReference type="InterPro" id="IPR055401">
    <property type="entry name" value="CEMIP_beta-hel_dom"/>
</dbReference>
<keyword evidence="2" id="KW-1003">Cell membrane</keyword>
<evidence type="ECO:0000256" key="3">
    <source>
        <dbReference type="ARBA" id="ARBA00022729"/>
    </source>
</evidence>
<dbReference type="OrthoDB" id="14714at2759"/>
<feature type="chain" id="PRO_5015151371" description="G8 domain-containing protein" evidence="5">
    <location>
        <begin position="20"/>
        <end position="1251"/>
    </location>
</feature>
<evidence type="ECO:0000256" key="2">
    <source>
        <dbReference type="ARBA" id="ARBA00022475"/>
    </source>
</evidence>
<dbReference type="InterPro" id="IPR019316">
    <property type="entry name" value="G8_domain"/>
</dbReference>
<dbReference type="AlphaFoldDB" id="A0A2P6NIW8"/>
<name>A0A2P6NIW8_9EUKA</name>
<accession>A0A2P6NIW8</accession>
<sequence>MSRSQLAFLLFFTVAGALAACPPSLPSGTIKWSTRSDWNQLNSDATISAGTTAVLDSSPQNSLGVIHINGVLYILDSTLSLTTQGIVVGTNGTLYIGTKDCPITKKVTITLVGGKALGTDPYDSTDFGVKGLVSMMGGTVQMFGYTAGPSWTRLSSNAMNSSSSLQLQDAVQWRAGDTILIASTDFAEVEDSFPDQHETRVIQSVSSDGKTVTLSTPLSFTHWGQGYQRAEVGLLTKRIVIQGDITSNSNSQGGHIMLRYGYHIVQAVELIRMGQSGVTGRYPLHFHLARFMFGMNVVVSASSIHDCCQRCVSVHETHGITLQDNIGYNTFGHCWFLEDGGEHGNQFIRNWGARIQNMAKPLLVSDSQASAFWVSLDRLLTPDIHQISNPNNTFIDNVASGAFIGFWFVMPPHPLRKSAVFWPDQTVMNPRRTSLPPNGFRGNVIHTIYQDGVQCSNMEVDDEGNLDAGGWEPTSGPPFADWMKVPLVLSDMIIYKIRGPAVWTRGCSPSTWRDIVVADFGRGFDAINTQAAVNWTFIGRSDNVGLPNTDRGISVPSASGEVVPIGGVTHYDVGNGLTVVDSTFINFTDSVVSYGAWSGSTNGPGWDSPPGWLALNSTLINSEVVAFPFWFGTYTFQGDGILDDGTMTGVKGGAYVLGMMPGFGTMPECTYKDSWPGYQCNWFKYGFSHMTVSADIKESPWIPEQSDTTQYQMEYFGGKAVVNLFSDLTVGFVPMGTPITNVHFLQSTDGAKSWYVYTAFMNGGHYEIINHNSTGSIFQSFGSLTLTLGQCTKSNGWVIFSIAYPRGTTFTIVTSYTTSDPTVKHKQVNTYEDLSWNTYYYDSSLEKLYILLSSDTEQQYGGSGAGDYFFITPFDQGQQTTVTASCGTNCRRSGKATIAPQPAALPKAVRHDLFRADLLGPKDAAGTAFFQLYPSYRNLAPRLAYQLYHNLRGLDYNFCLAVNNECVSDELRDKILGVSFVIPLTRRLWEKVNAGGLQLMARSTMTGEILLSGEVKMQDTDGKTWAPADASDVPPCKPSYETIPVYNGSAQFDIYSDAGSYIDNDTMSSMCDGQSLTFTNDNSNGFGFSDMTLKLPSRFVSLEFFVKSATPNTTIVLQLTAQGDSGYNAQPLQGYTPNYFVDDRWTFVRLPLSGFKSNNNFNRLTFGPTYDNEFDVLANNVFDISLSQVRFSTVPAQLYAGAAKEIVYTYVSPVTSVGQQTGTVQEGLKSSGANSAVTLSFFVVFTALALL</sequence>
<keyword evidence="2" id="KW-0472">Membrane</keyword>
<evidence type="ECO:0000313" key="8">
    <source>
        <dbReference type="Proteomes" id="UP000241769"/>
    </source>
</evidence>
<dbReference type="PROSITE" id="PS51484">
    <property type="entry name" value="G8"/>
    <property type="match status" value="1"/>
</dbReference>
<dbReference type="InParanoid" id="A0A2P6NIW8"/>
<feature type="domain" description="G8" evidence="6">
    <location>
        <begin position="36"/>
        <end position="156"/>
    </location>
</feature>
<keyword evidence="8" id="KW-1185">Reference proteome</keyword>
<dbReference type="SUPFAM" id="SSF51126">
    <property type="entry name" value="Pectin lyase-like"/>
    <property type="match status" value="1"/>
</dbReference>
<dbReference type="Pfam" id="PF10162">
    <property type="entry name" value="G8"/>
    <property type="match status" value="1"/>
</dbReference>
<dbReference type="EMBL" id="MDYQ01000074">
    <property type="protein sequence ID" value="PRP83884.1"/>
    <property type="molecule type" value="Genomic_DNA"/>
</dbReference>
<protein>
    <recommendedName>
        <fullName evidence="6">G8 domain-containing protein</fullName>
    </recommendedName>
</protein>
<dbReference type="PROSITE" id="PS51257">
    <property type="entry name" value="PROKAR_LIPOPROTEIN"/>
    <property type="match status" value="1"/>
</dbReference>
<gene>
    <name evidence="7" type="ORF">PROFUN_08915</name>
</gene>
<evidence type="ECO:0000256" key="1">
    <source>
        <dbReference type="ARBA" id="ARBA00004236"/>
    </source>
</evidence>
<evidence type="ECO:0000313" key="7">
    <source>
        <dbReference type="EMBL" id="PRP83884.1"/>
    </source>
</evidence>
<dbReference type="Pfam" id="PF24606">
    <property type="entry name" value="CEMIP_beta-hel"/>
    <property type="match status" value="1"/>
</dbReference>
<comment type="subcellular location">
    <subcellularLocation>
        <location evidence="1">Cell membrane</location>
    </subcellularLocation>
</comment>
<dbReference type="PANTHER" id="PTHR46769">
    <property type="entry name" value="POLYCYSTIC KIDNEY AND HEPATIC DISEASE 1 (AUTOSOMAL RECESSIVE)-LIKE 1"/>
    <property type="match status" value="1"/>
</dbReference>